<keyword evidence="2" id="KW-1185">Reference proteome</keyword>
<dbReference type="EMBL" id="CP113524">
    <property type="protein sequence ID" value="WAJ25404.1"/>
    <property type="molecule type" value="Genomic_DNA"/>
</dbReference>
<organism evidence="1 2">
    <name type="scientific">Lacrimispora xylanolytica</name>
    <dbReference type="NCBI Taxonomy" id="29375"/>
    <lineage>
        <taxon>Bacteria</taxon>
        <taxon>Bacillati</taxon>
        <taxon>Bacillota</taxon>
        <taxon>Clostridia</taxon>
        <taxon>Lachnospirales</taxon>
        <taxon>Lachnospiraceae</taxon>
        <taxon>Lacrimispora</taxon>
    </lineage>
</organism>
<accession>A0ABY7AFA6</accession>
<name>A0ABY7AFA6_9FIRM</name>
<evidence type="ECO:0000313" key="1">
    <source>
        <dbReference type="EMBL" id="WAJ25404.1"/>
    </source>
</evidence>
<sequence length="278" mass="31695">MGIMSLFLQKIARLREKEAEQGEAFYEEQVTRSVNDFVNVLQLTLKKTAEEFASRDGAKIFHSDLAALAEESNPDVKDVEELTQKIHNEIKRIQSIISLHAGKVQKAEGIRTGLKLLEDIETGLKSIYPFEEEVLDKDTIKESKTVKDLDILLTNLSALIENKEVSERYSELEGQLKEIFASAQKLVQSFEDVTPEESIEELKQNATEVFSSFQELLPLVSSCIEEFIAAVQRENEEVLNEEEQGEQFKEYKNELIQLIVLNERLNSCIHSVKDNNQS</sequence>
<reference evidence="1" key="1">
    <citation type="submission" date="2022-11" db="EMBL/GenBank/DDBJ databases">
        <title>Lacrimispora xylanolytica sy1, complete genome.</title>
        <authorList>
            <person name="Choi S."/>
        </authorList>
    </citation>
    <scope>NUCLEOTIDE SEQUENCE</scope>
    <source>
        <strain evidence="1">Sy1</strain>
    </source>
</reference>
<protein>
    <submittedName>
        <fullName evidence="1">Uncharacterized protein</fullName>
    </submittedName>
</protein>
<proteinExistence type="predicted"/>
<evidence type="ECO:0000313" key="2">
    <source>
        <dbReference type="Proteomes" id="UP001163115"/>
    </source>
</evidence>
<dbReference type="RefSeq" id="WP_024836476.1">
    <property type="nucleotide sequence ID" value="NZ_CP113524.1"/>
</dbReference>
<gene>
    <name evidence="1" type="ORF">OW255_07810</name>
</gene>
<dbReference type="Proteomes" id="UP001163115">
    <property type="component" value="Chromosome"/>
</dbReference>